<dbReference type="Gene3D" id="1.10.10.60">
    <property type="entry name" value="Homeodomain-like"/>
    <property type="match status" value="1"/>
</dbReference>
<dbReference type="AlphaFoldDB" id="A0A3E0HB21"/>
<dbReference type="GO" id="GO:0003700">
    <property type="term" value="F:DNA-binding transcription factor activity"/>
    <property type="evidence" value="ECO:0007669"/>
    <property type="project" value="InterPro"/>
</dbReference>
<dbReference type="InterPro" id="IPR018060">
    <property type="entry name" value="HTH_AraC"/>
</dbReference>
<evidence type="ECO:0000256" key="2">
    <source>
        <dbReference type="ARBA" id="ARBA00023125"/>
    </source>
</evidence>
<dbReference type="Proteomes" id="UP000256269">
    <property type="component" value="Unassembled WGS sequence"/>
</dbReference>
<dbReference type="OrthoDB" id="9815799at2"/>
<dbReference type="EMBL" id="QUNO01000012">
    <property type="protein sequence ID" value="REH41088.1"/>
    <property type="molecule type" value="Genomic_DNA"/>
</dbReference>
<organism evidence="5 6">
    <name type="scientific">Kutzneria buriramensis</name>
    <dbReference type="NCBI Taxonomy" id="1045776"/>
    <lineage>
        <taxon>Bacteria</taxon>
        <taxon>Bacillati</taxon>
        <taxon>Actinomycetota</taxon>
        <taxon>Actinomycetes</taxon>
        <taxon>Pseudonocardiales</taxon>
        <taxon>Pseudonocardiaceae</taxon>
        <taxon>Kutzneria</taxon>
    </lineage>
</organism>
<keyword evidence="3" id="KW-0804">Transcription</keyword>
<dbReference type="RefSeq" id="WP_116178273.1">
    <property type="nucleotide sequence ID" value="NZ_CP144375.1"/>
</dbReference>
<keyword evidence="6" id="KW-1185">Reference proteome</keyword>
<keyword evidence="1" id="KW-0805">Transcription regulation</keyword>
<dbReference type="GO" id="GO:0043565">
    <property type="term" value="F:sequence-specific DNA binding"/>
    <property type="evidence" value="ECO:0007669"/>
    <property type="project" value="InterPro"/>
</dbReference>
<dbReference type="PROSITE" id="PS01124">
    <property type="entry name" value="HTH_ARAC_FAMILY_2"/>
    <property type="match status" value="1"/>
</dbReference>
<proteinExistence type="predicted"/>
<feature type="domain" description="HTH araC/xylS-type" evidence="4">
    <location>
        <begin position="127"/>
        <end position="224"/>
    </location>
</feature>
<dbReference type="Pfam" id="PF12833">
    <property type="entry name" value="HTH_18"/>
    <property type="match status" value="1"/>
</dbReference>
<dbReference type="InterPro" id="IPR046532">
    <property type="entry name" value="DUF6597"/>
</dbReference>
<dbReference type="PANTHER" id="PTHR46796:SF15">
    <property type="entry name" value="BLL1074 PROTEIN"/>
    <property type="match status" value="1"/>
</dbReference>
<keyword evidence="2 5" id="KW-0238">DNA-binding</keyword>
<evidence type="ECO:0000256" key="3">
    <source>
        <dbReference type="ARBA" id="ARBA00023163"/>
    </source>
</evidence>
<comment type="caution">
    <text evidence="5">The sequence shown here is derived from an EMBL/GenBank/DDBJ whole genome shotgun (WGS) entry which is preliminary data.</text>
</comment>
<gene>
    <name evidence="5" type="ORF">BCF44_112170</name>
</gene>
<dbReference type="SMART" id="SM00342">
    <property type="entry name" value="HTH_ARAC"/>
    <property type="match status" value="1"/>
</dbReference>
<protein>
    <submittedName>
        <fullName evidence="5">AraC-like DNA-binding protein</fullName>
    </submittedName>
</protein>
<evidence type="ECO:0000256" key="1">
    <source>
        <dbReference type="ARBA" id="ARBA00023015"/>
    </source>
</evidence>
<accession>A0A3E0HB21</accession>
<name>A0A3E0HB21_9PSEU</name>
<dbReference type="InterPro" id="IPR050204">
    <property type="entry name" value="AraC_XylS_family_regulators"/>
</dbReference>
<evidence type="ECO:0000313" key="6">
    <source>
        <dbReference type="Proteomes" id="UP000256269"/>
    </source>
</evidence>
<dbReference type="Pfam" id="PF20240">
    <property type="entry name" value="DUF6597"/>
    <property type="match status" value="1"/>
</dbReference>
<evidence type="ECO:0000259" key="4">
    <source>
        <dbReference type="PROSITE" id="PS01124"/>
    </source>
</evidence>
<dbReference type="PANTHER" id="PTHR46796">
    <property type="entry name" value="HTH-TYPE TRANSCRIPTIONAL ACTIVATOR RHAS-RELATED"/>
    <property type="match status" value="1"/>
</dbReference>
<reference evidence="5 6" key="1">
    <citation type="submission" date="2018-08" db="EMBL/GenBank/DDBJ databases">
        <title>Genomic Encyclopedia of Archaeal and Bacterial Type Strains, Phase II (KMG-II): from individual species to whole genera.</title>
        <authorList>
            <person name="Goeker M."/>
        </authorList>
    </citation>
    <scope>NUCLEOTIDE SEQUENCE [LARGE SCALE GENOMIC DNA]</scope>
    <source>
        <strain evidence="5 6">DSM 45791</strain>
    </source>
</reference>
<evidence type="ECO:0000313" key="5">
    <source>
        <dbReference type="EMBL" id="REH41088.1"/>
    </source>
</evidence>
<sequence length="241" mass="25980">MYREWATGLAGAVAWSRVVDEPEAHRILPDGCLDLIWSDGRLIVAGPDTIAHEMTSPAGRVYAGLRFMPGTGPSVLGVPAHELRDSRVRLDEIWPQRLVDQLTARVGAAPNRAAALVDIARSRIEVDPVTAAVVTGLRAGRPVAMVADEVGLSERQLLRRSLAAFGYGPKTLARVLRVERALALATHGVPAADIAARVGCADQAHLSREVKALTGVPLTKFRISVRPTVDRAPGRRRTYAR</sequence>